<dbReference type="Proteomes" id="UP000799118">
    <property type="component" value="Unassembled WGS sequence"/>
</dbReference>
<accession>A0A6A4ID47</accession>
<reference evidence="2" key="1">
    <citation type="journal article" date="2019" name="Environ. Microbiol.">
        <title>Fungal ecological strategies reflected in gene transcription - a case study of two litter decomposers.</title>
        <authorList>
            <person name="Barbi F."/>
            <person name="Kohler A."/>
            <person name="Barry K."/>
            <person name="Baskaran P."/>
            <person name="Daum C."/>
            <person name="Fauchery L."/>
            <person name="Ihrmark K."/>
            <person name="Kuo A."/>
            <person name="LaButti K."/>
            <person name="Lipzen A."/>
            <person name="Morin E."/>
            <person name="Grigoriev I.V."/>
            <person name="Henrissat B."/>
            <person name="Lindahl B."/>
            <person name="Martin F."/>
        </authorList>
    </citation>
    <scope>NUCLEOTIDE SEQUENCE</scope>
    <source>
        <strain evidence="2">JB14</strain>
    </source>
</reference>
<gene>
    <name evidence="2" type="ORF">BT96DRAFT_661531</name>
</gene>
<evidence type="ECO:0000313" key="2">
    <source>
        <dbReference type="EMBL" id="KAE9408519.1"/>
    </source>
</evidence>
<evidence type="ECO:0000313" key="3">
    <source>
        <dbReference type="Proteomes" id="UP000799118"/>
    </source>
</evidence>
<dbReference type="AlphaFoldDB" id="A0A6A4ID47"/>
<name>A0A6A4ID47_9AGAR</name>
<dbReference type="EMBL" id="ML769390">
    <property type="protein sequence ID" value="KAE9408519.1"/>
    <property type="molecule type" value="Genomic_DNA"/>
</dbReference>
<keyword evidence="3" id="KW-1185">Reference proteome</keyword>
<evidence type="ECO:0000256" key="1">
    <source>
        <dbReference type="SAM" id="MobiDB-lite"/>
    </source>
</evidence>
<proteinExistence type="predicted"/>
<feature type="compositionally biased region" description="Basic and acidic residues" evidence="1">
    <location>
        <begin position="200"/>
        <end position="211"/>
    </location>
</feature>
<sequence length="265" mass="30400">MARVLIMTTLLLRPARGRPELYRTLKLNPLLPLELAPFLHRHQERLHGPVPLAQEPSLHQPPLPLSPLRDHLLLELEPPRVLLHLPQPRHQLSLVLEVYHHPNPRVLMLLRPRLRRSLFWGSSSGTRSVAQVSSKRVTRLETATAKGKASVKQKRPSVVPEELEDASPSKNPELEDVDDECDVSDENEDQHEDEDVECTASDKNEREHEGEGNDEVVEVEAVHQEDELRPIFPRGDDQVEKQRLLPMPTTFHLRRGKKTPSRKLF</sequence>
<protein>
    <submittedName>
        <fullName evidence="2">Uncharacterized protein</fullName>
    </submittedName>
</protein>
<feature type="compositionally biased region" description="Acidic residues" evidence="1">
    <location>
        <begin position="174"/>
        <end position="197"/>
    </location>
</feature>
<organism evidence="2 3">
    <name type="scientific">Gymnopus androsaceus JB14</name>
    <dbReference type="NCBI Taxonomy" id="1447944"/>
    <lineage>
        <taxon>Eukaryota</taxon>
        <taxon>Fungi</taxon>
        <taxon>Dikarya</taxon>
        <taxon>Basidiomycota</taxon>
        <taxon>Agaricomycotina</taxon>
        <taxon>Agaricomycetes</taxon>
        <taxon>Agaricomycetidae</taxon>
        <taxon>Agaricales</taxon>
        <taxon>Marasmiineae</taxon>
        <taxon>Omphalotaceae</taxon>
        <taxon>Gymnopus</taxon>
    </lineage>
</organism>
<feature type="region of interest" description="Disordered" evidence="1">
    <location>
        <begin position="130"/>
        <end position="216"/>
    </location>
</feature>